<feature type="region of interest" description="Disordered" evidence="1">
    <location>
        <begin position="441"/>
        <end position="481"/>
    </location>
</feature>
<gene>
    <name evidence="3" type="ORF">OBRU01_23358</name>
</gene>
<dbReference type="Proteomes" id="UP000037510">
    <property type="component" value="Unassembled WGS sequence"/>
</dbReference>
<evidence type="ECO:0000256" key="1">
    <source>
        <dbReference type="SAM" id="MobiDB-lite"/>
    </source>
</evidence>
<accession>A0A0L7KNW1</accession>
<dbReference type="Pfam" id="PF13336">
    <property type="entry name" value="AcetylCoA_hyd_C"/>
    <property type="match status" value="2"/>
</dbReference>
<dbReference type="Gene3D" id="3.30.750.70">
    <property type="entry name" value="4-hydroxybutyrate coenzyme like domains"/>
    <property type="match status" value="2"/>
</dbReference>
<dbReference type="GO" id="GO:0006083">
    <property type="term" value="P:acetate metabolic process"/>
    <property type="evidence" value="ECO:0007669"/>
    <property type="project" value="InterPro"/>
</dbReference>
<sequence length="522" mass="57571">VSPPDAHGYCSLGTSVDCVRSALVNSKVIIGIGSIPDAVLTALTNHKDLGIHSEMFSVGVIDLVKRGCVTNNNIPHAVLTALTDHKDLGIHSEMFSVGVIDLVKRGCVTNNKKKMHRGRIVGSFLQPKMTAINSCLEIDLTGQVCADSIGKQAWRSREQHSRDLTTTQDDCDQLVLGDRPHGASVRRLHRGDHVNTHVISQQHKMTAINSCLEIDLTGQVCAGSIDQEGRQQDRAHSQGRYVTHIHIEPLTYFIRGAAEAYDGRGKPIIAIVSQTKKGRAHSQGRYVTHIHIEPLTYFIRGAAEAYDGRGKPIIAIVWQTKKGVSKIVPTLKEGQEGRQQDRAHSQGRYVTHIHIEPLTYFIRGAAEAYEGRGKPIIAIVSQTKKGVSKIVPTLKEGHRLPVWQDAASARLRAHQDRAPVAPRGAREGRLRATQVHARTLSLQPSRRCVSAPTSSSRSRTRRTARRSRRPPSSDSSACPHLKSTTIKTLRQRAYELIKIAHPAHREALEKAAFERLKCMPTP</sequence>
<feature type="domain" description="Acetyl-CoA hydrolase/transferase C-terminal" evidence="2">
    <location>
        <begin position="126"/>
        <end position="153"/>
    </location>
</feature>
<dbReference type="STRING" id="104452.A0A0L7KNW1"/>
<dbReference type="InterPro" id="IPR046433">
    <property type="entry name" value="ActCoA_hydro"/>
</dbReference>
<feature type="compositionally biased region" description="Basic residues" evidence="1">
    <location>
        <begin position="458"/>
        <end position="469"/>
    </location>
</feature>
<dbReference type="SUPFAM" id="SSF100950">
    <property type="entry name" value="NagB/RpiA/CoA transferase-like"/>
    <property type="match status" value="2"/>
</dbReference>
<name>A0A0L7KNW1_OPEBR</name>
<dbReference type="InterPro" id="IPR037171">
    <property type="entry name" value="NagB/RpiA_transferase-like"/>
</dbReference>
<dbReference type="InterPro" id="IPR026888">
    <property type="entry name" value="AcetylCoA_hyd_C"/>
</dbReference>
<dbReference type="EMBL" id="JTDY01007701">
    <property type="protein sequence ID" value="KOB65003.1"/>
    <property type="molecule type" value="Genomic_DNA"/>
</dbReference>
<proteinExistence type="predicted"/>
<evidence type="ECO:0000313" key="3">
    <source>
        <dbReference type="EMBL" id="KOB65003.1"/>
    </source>
</evidence>
<dbReference type="PANTHER" id="PTHR21432:SF20">
    <property type="entry name" value="ACETYL-COA HYDROLASE"/>
    <property type="match status" value="1"/>
</dbReference>
<feature type="domain" description="Acetyl-CoA hydrolase/transferase C-terminal" evidence="2">
    <location>
        <begin position="192"/>
        <end position="279"/>
    </location>
</feature>
<dbReference type="PANTHER" id="PTHR21432">
    <property type="entry name" value="ACETYL-COA HYDROLASE-RELATED"/>
    <property type="match status" value="1"/>
</dbReference>
<dbReference type="AlphaFoldDB" id="A0A0L7KNW1"/>
<keyword evidence="4" id="KW-1185">Reference proteome</keyword>
<organism evidence="3 4">
    <name type="scientific">Operophtera brumata</name>
    <name type="common">Winter moth</name>
    <name type="synonym">Phalaena brumata</name>
    <dbReference type="NCBI Taxonomy" id="104452"/>
    <lineage>
        <taxon>Eukaryota</taxon>
        <taxon>Metazoa</taxon>
        <taxon>Ecdysozoa</taxon>
        <taxon>Arthropoda</taxon>
        <taxon>Hexapoda</taxon>
        <taxon>Insecta</taxon>
        <taxon>Pterygota</taxon>
        <taxon>Neoptera</taxon>
        <taxon>Endopterygota</taxon>
        <taxon>Lepidoptera</taxon>
        <taxon>Glossata</taxon>
        <taxon>Ditrysia</taxon>
        <taxon>Geometroidea</taxon>
        <taxon>Geometridae</taxon>
        <taxon>Larentiinae</taxon>
        <taxon>Operophtera</taxon>
    </lineage>
</organism>
<dbReference type="InterPro" id="IPR038460">
    <property type="entry name" value="AcetylCoA_hyd_C_sf"/>
</dbReference>
<comment type="caution">
    <text evidence="3">The sequence shown here is derived from an EMBL/GenBank/DDBJ whole genome shotgun (WGS) entry which is preliminary data.</text>
</comment>
<evidence type="ECO:0000259" key="2">
    <source>
        <dbReference type="Pfam" id="PF13336"/>
    </source>
</evidence>
<evidence type="ECO:0000313" key="4">
    <source>
        <dbReference type="Proteomes" id="UP000037510"/>
    </source>
</evidence>
<dbReference type="GO" id="GO:0008775">
    <property type="term" value="F:acetate CoA-transferase activity"/>
    <property type="evidence" value="ECO:0007669"/>
    <property type="project" value="InterPro"/>
</dbReference>
<reference evidence="3 4" key="1">
    <citation type="journal article" date="2015" name="Genome Biol. Evol.">
        <title>The genome of winter moth (Operophtera brumata) provides a genomic perspective on sexual dimorphism and phenology.</title>
        <authorList>
            <person name="Derks M.F."/>
            <person name="Smit S."/>
            <person name="Salis L."/>
            <person name="Schijlen E."/>
            <person name="Bossers A."/>
            <person name="Mateman C."/>
            <person name="Pijl A.S."/>
            <person name="de Ridder D."/>
            <person name="Groenen M.A."/>
            <person name="Visser M.E."/>
            <person name="Megens H.J."/>
        </authorList>
    </citation>
    <scope>NUCLEOTIDE SEQUENCE [LARGE SCALE GENOMIC DNA]</scope>
    <source>
        <strain evidence="3">WM2013NL</strain>
        <tissue evidence="3">Head and thorax</tissue>
    </source>
</reference>
<dbReference type="Gene3D" id="3.40.1080.20">
    <property type="entry name" value="Acetyl-CoA hydrolase/transferase C-terminal domain"/>
    <property type="match status" value="3"/>
</dbReference>
<protein>
    <submittedName>
        <fullName evidence="3">4-hydroxybutyrate CoA-transferase</fullName>
    </submittedName>
</protein>
<feature type="non-terminal residue" evidence="3">
    <location>
        <position position="1"/>
    </location>
</feature>
<dbReference type="GO" id="GO:0005739">
    <property type="term" value="C:mitochondrion"/>
    <property type="evidence" value="ECO:0007669"/>
    <property type="project" value="TreeGrafter"/>
</dbReference>
<keyword evidence="3" id="KW-0808">Transferase</keyword>